<name>G2GKU2_9ACTN</name>
<gene>
    <name evidence="2" type="ORF">SZN_30677</name>
</gene>
<dbReference type="RefSeq" id="WP_007502446.1">
    <property type="nucleotide sequence ID" value="NZ_AGBF01000187.1"/>
</dbReference>
<protein>
    <submittedName>
        <fullName evidence="2">A-factor biosynthesis protein AfsA-like protein</fullName>
    </submittedName>
</protein>
<reference evidence="2 3" key="1">
    <citation type="submission" date="2011-08" db="EMBL/GenBank/DDBJ databases">
        <authorList>
            <person name="Lin Y."/>
            <person name="Hao X."/>
            <person name="Johnstone L."/>
            <person name="Miller S.J."/>
            <person name="Wei G."/>
            <person name="Rensing C."/>
        </authorList>
    </citation>
    <scope>NUCLEOTIDE SEQUENCE [LARGE SCALE GENOMIC DNA]</scope>
    <source>
        <strain evidence="2 3">K42</strain>
    </source>
</reference>
<dbReference type="InterPro" id="IPR005509">
    <property type="entry name" value="AfsA_hotdog_dom"/>
</dbReference>
<proteinExistence type="predicted"/>
<evidence type="ECO:0000313" key="2">
    <source>
        <dbReference type="EMBL" id="EGX55861.1"/>
    </source>
</evidence>
<feature type="domain" description="A-factor biosynthesis hotdog" evidence="1">
    <location>
        <begin position="30"/>
        <end position="164"/>
    </location>
</feature>
<dbReference type="Pfam" id="PF03756">
    <property type="entry name" value="AfsA"/>
    <property type="match status" value="1"/>
</dbReference>
<dbReference type="EMBL" id="AGBF01000187">
    <property type="protein sequence ID" value="EGX55861.1"/>
    <property type="molecule type" value="Genomic_DNA"/>
</dbReference>
<dbReference type="AlphaFoldDB" id="G2GKU2"/>
<evidence type="ECO:0000313" key="3">
    <source>
        <dbReference type="Proteomes" id="UP000004217"/>
    </source>
</evidence>
<comment type="caution">
    <text evidence="2">The sequence shown here is derived from an EMBL/GenBank/DDBJ whole genome shotgun (WGS) entry which is preliminary data.</text>
</comment>
<keyword evidence="3" id="KW-1185">Reference proteome</keyword>
<dbReference type="Proteomes" id="UP000004217">
    <property type="component" value="Unassembled WGS sequence"/>
</dbReference>
<evidence type="ECO:0000259" key="1">
    <source>
        <dbReference type="Pfam" id="PF03756"/>
    </source>
</evidence>
<accession>G2GKU2</accession>
<organism evidence="2 3">
    <name type="scientific">Streptomyces zinciresistens K42</name>
    <dbReference type="NCBI Taxonomy" id="700597"/>
    <lineage>
        <taxon>Bacteria</taxon>
        <taxon>Bacillati</taxon>
        <taxon>Actinomycetota</taxon>
        <taxon>Actinomycetes</taxon>
        <taxon>Kitasatosporales</taxon>
        <taxon>Streptomycetaceae</taxon>
        <taxon>Streptomyces</taxon>
    </lineage>
</organism>
<sequence length="187" mass="20114">MPSSRRLATTPLAEIPAVPAGLTATVPRQLVHRASVAETFLTGADSIGTDLFSVFAEWPRTHPLHVSPDRSRYEPLLVAETVRQAGTLLAHTAYEVPLGHQFVLREMRIGTRPELLTVGPAPAEPVLRVTVLDVTRRGGRPAGFRFEAEIRIGADLAASAHVAATWTSAAVYRRLRAGRTVGAVTAL</sequence>
<feature type="non-terminal residue" evidence="2">
    <location>
        <position position="187"/>
    </location>
</feature>